<dbReference type="Proteomes" id="UP000289856">
    <property type="component" value="Chromosome"/>
</dbReference>
<dbReference type="GO" id="GO:0008270">
    <property type="term" value="F:zinc ion binding"/>
    <property type="evidence" value="ECO:0007669"/>
    <property type="project" value="InterPro"/>
</dbReference>
<sequence>MGNRMDEAFQTWKKRVRNDRINAICKPCWELNYCPYGSLVESFPITENEEYRCRVFGHVCPVFIVAEPFTETKKIRNITRNIPQPVKFKVFRRDNQVCQECGKNVGFEEINFDHIIPWSKGGSSDERNIRLLCETCNKKRGSDYEEEYLTPVFQEIFYEPTPIDLSMLEDLLRLVALWFYMHNKMGFPPKETEYCKIIQTDDIETDKFMFFLVSQVVELLTSQESFINVKKKMKALQFRWGFKDGQNHIIIETCKKFKIDMKYYVDSEMLVLRRLGFILKKDLQDLNTYYELDVKIDQFLEENQILL</sequence>
<dbReference type="KEGG" id="cohn:KCTCHS21_28570"/>
<evidence type="ECO:0000313" key="2">
    <source>
        <dbReference type="EMBL" id="BBI33458.1"/>
    </source>
</evidence>
<gene>
    <name evidence="2" type="ORF">KCTCHS21_28570</name>
</gene>
<dbReference type="EMBL" id="AP019400">
    <property type="protein sequence ID" value="BBI33458.1"/>
    <property type="molecule type" value="Genomic_DNA"/>
</dbReference>
<proteinExistence type="predicted"/>
<accession>A0A3T1D5Y7</accession>
<dbReference type="RefSeq" id="WP_197726523.1">
    <property type="nucleotide sequence ID" value="NZ_AP019400.1"/>
</dbReference>
<dbReference type="Pfam" id="PF01844">
    <property type="entry name" value="HNH"/>
    <property type="match status" value="1"/>
</dbReference>
<evidence type="ECO:0000259" key="1">
    <source>
        <dbReference type="SMART" id="SM00507"/>
    </source>
</evidence>
<dbReference type="AlphaFoldDB" id="A0A3T1D5Y7"/>
<dbReference type="PANTHER" id="PTHR33877:SF2">
    <property type="entry name" value="OS07G0170200 PROTEIN"/>
    <property type="match status" value="1"/>
</dbReference>
<name>A0A3T1D5Y7_9BACL</name>
<dbReference type="InterPro" id="IPR002711">
    <property type="entry name" value="HNH"/>
</dbReference>
<feature type="domain" description="HNH nuclease" evidence="1">
    <location>
        <begin position="85"/>
        <end position="138"/>
    </location>
</feature>
<keyword evidence="3" id="KW-1185">Reference proteome</keyword>
<reference evidence="2 3" key="1">
    <citation type="submission" date="2019-01" db="EMBL/GenBank/DDBJ databases">
        <title>Complete genome sequence of Cohnella hallensis HS21 isolated from Korean fir (Abies koreana) rhizospheric soil.</title>
        <authorList>
            <person name="Jiang L."/>
            <person name="Kang S.W."/>
            <person name="Kim S."/>
            <person name="Jung J."/>
            <person name="Kim C.Y."/>
            <person name="Kim D.H."/>
            <person name="Kim S.W."/>
            <person name="Lee J."/>
        </authorList>
    </citation>
    <scope>NUCLEOTIDE SEQUENCE [LARGE SCALE GENOMIC DNA]</scope>
    <source>
        <strain evidence="2 3">HS21</strain>
    </source>
</reference>
<dbReference type="GO" id="GO:0003676">
    <property type="term" value="F:nucleic acid binding"/>
    <property type="evidence" value="ECO:0007669"/>
    <property type="project" value="InterPro"/>
</dbReference>
<protein>
    <recommendedName>
        <fullName evidence="1">HNH nuclease domain-containing protein</fullName>
    </recommendedName>
</protein>
<organism evidence="2 3">
    <name type="scientific">Cohnella abietis</name>
    <dbReference type="NCBI Taxonomy" id="2507935"/>
    <lineage>
        <taxon>Bacteria</taxon>
        <taxon>Bacillati</taxon>
        <taxon>Bacillota</taxon>
        <taxon>Bacilli</taxon>
        <taxon>Bacillales</taxon>
        <taxon>Paenibacillaceae</taxon>
        <taxon>Cohnella</taxon>
    </lineage>
</organism>
<dbReference type="CDD" id="cd00085">
    <property type="entry name" value="HNHc"/>
    <property type="match status" value="1"/>
</dbReference>
<dbReference type="PANTHER" id="PTHR33877">
    <property type="entry name" value="SLL1193 PROTEIN"/>
    <property type="match status" value="1"/>
</dbReference>
<dbReference type="SMART" id="SM00507">
    <property type="entry name" value="HNHc"/>
    <property type="match status" value="1"/>
</dbReference>
<dbReference type="Gene3D" id="1.10.30.50">
    <property type="match status" value="1"/>
</dbReference>
<dbReference type="InterPro" id="IPR003615">
    <property type="entry name" value="HNH_nuc"/>
</dbReference>
<dbReference type="InterPro" id="IPR052892">
    <property type="entry name" value="NA-targeting_endonuclease"/>
</dbReference>
<dbReference type="GO" id="GO:0004519">
    <property type="term" value="F:endonuclease activity"/>
    <property type="evidence" value="ECO:0007669"/>
    <property type="project" value="InterPro"/>
</dbReference>
<evidence type="ECO:0000313" key="3">
    <source>
        <dbReference type="Proteomes" id="UP000289856"/>
    </source>
</evidence>